<evidence type="ECO:0000256" key="1">
    <source>
        <dbReference type="SAM" id="MobiDB-lite"/>
    </source>
</evidence>
<name>A0A8J2JSK9_9HEXA</name>
<keyword evidence="3" id="KW-1185">Reference proteome</keyword>
<proteinExistence type="predicted"/>
<gene>
    <name evidence="2" type="ORF">AFUS01_LOCUS12572</name>
</gene>
<protein>
    <submittedName>
        <fullName evidence="2">Uncharacterized protein</fullName>
    </submittedName>
</protein>
<dbReference type="AlphaFoldDB" id="A0A8J2JSK9"/>
<organism evidence="2 3">
    <name type="scientific">Allacma fusca</name>
    <dbReference type="NCBI Taxonomy" id="39272"/>
    <lineage>
        <taxon>Eukaryota</taxon>
        <taxon>Metazoa</taxon>
        <taxon>Ecdysozoa</taxon>
        <taxon>Arthropoda</taxon>
        <taxon>Hexapoda</taxon>
        <taxon>Collembola</taxon>
        <taxon>Symphypleona</taxon>
        <taxon>Sminthuridae</taxon>
        <taxon>Allacma</taxon>
    </lineage>
</organism>
<comment type="caution">
    <text evidence="2">The sequence shown here is derived from an EMBL/GenBank/DDBJ whole genome shotgun (WGS) entry which is preliminary data.</text>
</comment>
<evidence type="ECO:0000313" key="3">
    <source>
        <dbReference type="Proteomes" id="UP000708208"/>
    </source>
</evidence>
<feature type="compositionally biased region" description="Basic and acidic residues" evidence="1">
    <location>
        <begin position="38"/>
        <end position="62"/>
    </location>
</feature>
<reference evidence="2" key="1">
    <citation type="submission" date="2021-06" db="EMBL/GenBank/DDBJ databases">
        <authorList>
            <person name="Hodson N. C."/>
            <person name="Mongue J. A."/>
            <person name="Jaron S. K."/>
        </authorList>
    </citation>
    <scope>NUCLEOTIDE SEQUENCE</scope>
</reference>
<feature type="region of interest" description="Disordered" evidence="1">
    <location>
        <begin position="32"/>
        <end position="68"/>
    </location>
</feature>
<evidence type="ECO:0000313" key="2">
    <source>
        <dbReference type="EMBL" id="CAG7723486.1"/>
    </source>
</evidence>
<sequence length="107" mass="12372">ALSNLHEFFKHVKENLVALRIHEFLKTEGIKGFRTRHRQEAKETRNESKNDARITTRDENTDSKVSPKPLQSFSSLLEFTKDYYDPAWKGTNLGLGRRKRIGGEGNI</sequence>
<accession>A0A8J2JSK9</accession>
<feature type="non-terminal residue" evidence="2">
    <location>
        <position position="1"/>
    </location>
</feature>
<dbReference type="Proteomes" id="UP000708208">
    <property type="component" value="Unassembled WGS sequence"/>
</dbReference>
<dbReference type="EMBL" id="CAJVCH010099547">
    <property type="protein sequence ID" value="CAG7723486.1"/>
    <property type="molecule type" value="Genomic_DNA"/>
</dbReference>